<feature type="region of interest" description="Disordered" evidence="1">
    <location>
        <begin position="336"/>
        <end position="355"/>
    </location>
</feature>
<evidence type="ECO:0000313" key="4">
    <source>
        <dbReference type="Proteomes" id="UP000184170"/>
    </source>
</evidence>
<dbReference type="STRING" id="494016.SAMN04487965_0505"/>
<feature type="signal peptide" evidence="2">
    <location>
        <begin position="1"/>
        <end position="34"/>
    </location>
</feature>
<feature type="compositionally biased region" description="Polar residues" evidence="1">
    <location>
        <begin position="336"/>
        <end position="345"/>
    </location>
</feature>
<evidence type="ECO:0000256" key="1">
    <source>
        <dbReference type="SAM" id="MobiDB-lite"/>
    </source>
</evidence>
<organism evidence="3 4">
    <name type="scientific">Microbulbifer donghaiensis</name>
    <dbReference type="NCBI Taxonomy" id="494016"/>
    <lineage>
        <taxon>Bacteria</taxon>
        <taxon>Pseudomonadati</taxon>
        <taxon>Pseudomonadota</taxon>
        <taxon>Gammaproteobacteria</taxon>
        <taxon>Cellvibrionales</taxon>
        <taxon>Microbulbiferaceae</taxon>
        <taxon>Microbulbifer</taxon>
    </lineage>
</organism>
<evidence type="ECO:0000313" key="3">
    <source>
        <dbReference type="EMBL" id="SHE72012.1"/>
    </source>
</evidence>
<dbReference type="RefSeq" id="WP_073271117.1">
    <property type="nucleotide sequence ID" value="NZ_FQVA01000001.1"/>
</dbReference>
<reference evidence="4" key="1">
    <citation type="submission" date="2016-11" db="EMBL/GenBank/DDBJ databases">
        <authorList>
            <person name="Varghese N."/>
            <person name="Submissions S."/>
        </authorList>
    </citation>
    <scope>NUCLEOTIDE SEQUENCE [LARGE SCALE GENOMIC DNA]</scope>
    <source>
        <strain evidence="4">CGMCC 1.7063</strain>
    </source>
</reference>
<evidence type="ECO:0000256" key="2">
    <source>
        <dbReference type="SAM" id="SignalP"/>
    </source>
</evidence>
<protein>
    <recommendedName>
        <fullName evidence="5">DUF1302 domain-containing protein</fullName>
    </recommendedName>
</protein>
<keyword evidence="4" id="KW-1185">Reference proteome</keyword>
<dbReference type="EMBL" id="FQVA01000001">
    <property type="protein sequence ID" value="SHE72012.1"/>
    <property type="molecule type" value="Genomic_DNA"/>
</dbReference>
<accession>A0A1M4VT72</accession>
<evidence type="ECO:0008006" key="5">
    <source>
        <dbReference type="Google" id="ProtNLM"/>
    </source>
</evidence>
<keyword evidence="2" id="KW-0732">Signal</keyword>
<name>A0A1M4VT72_9GAMM</name>
<dbReference type="AlphaFoldDB" id="A0A1M4VT72"/>
<gene>
    <name evidence="3" type="ORF">SAMN04487965_0505</name>
</gene>
<dbReference type="OrthoDB" id="7000272at2"/>
<dbReference type="Proteomes" id="UP000184170">
    <property type="component" value="Unassembled WGS sequence"/>
</dbReference>
<dbReference type="Pfam" id="PF06980">
    <property type="entry name" value="DUF1302"/>
    <property type="match status" value="1"/>
</dbReference>
<proteinExistence type="predicted"/>
<feature type="chain" id="PRO_5012318852" description="DUF1302 domain-containing protein" evidence="2">
    <location>
        <begin position="35"/>
        <end position="622"/>
    </location>
</feature>
<sequence>MNLNTLSEPQTKRLSAAIHALLPALACASFTAQAKDFQLGEISASVNGDLRAGAQWLAEDPNPDFIHQANADLIGYGSAGEFNPNLGRDLDDGRLNFRERGDLVSTPMVLTGTAELKRGNLGLNLRGRVWYDYTLRNKDMDFGSAANGYAAGEPLGDSHADQLRDFRFEAYAYGNFRPGERDLHLGLGDKVVEWGEGLFFQNGINAISPYDVTALRLPGADLRLSVPMAYAKFDLNESISMEAFYQLQWRKTVLDGCGTAFSAFDYIADSCVGAFPQGPNDALASSAGLHIARGPDRGARDDGQLGLAVKVTSASLNTEFGAYALNIHSREPNASLRVSTHSTPGTGWRNPLEDPQNRENNGYYFADYAEDIRIYGLSFHSNLFQATQLFGEISYRPNQPVQLATGDLIPAFSSSPEYLASLIGEQLTLGEDAINAEPGSIYQGYDRREISQLSLGAIQPIPAVLGSRALVLIAELGAKYVHDLPALSERRYAKIDAYGSDLAHNSIGGCLVGVPVAEYKQYACSADGYTTDLSWGYRLRAELLYPHLVDGLTVKPYLMVGQDVQGWSYDRNFIEGRQSGTLGINAEYGKRYSADLFWSGSGNTPIGQTDRDYLGVSLSAKF</sequence>
<dbReference type="InterPro" id="IPR010727">
    <property type="entry name" value="DUF1302"/>
</dbReference>